<comment type="catalytic activity">
    <reaction evidence="15">
        <text>L-glutamate + acetyl-CoA = N-acetyl-L-glutamate + CoA + H(+)</text>
        <dbReference type="Rhea" id="RHEA:24292"/>
        <dbReference type="ChEBI" id="CHEBI:15378"/>
        <dbReference type="ChEBI" id="CHEBI:29985"/>
        <dbReference type="ChEBI" id="CHEBI:44337"/>
        <dbReference type="ChEBI" id="CHEBI:57287"/>
        <dbReference type="ChEBI" id="CHEBI:57288"/>
        <dbReference type="EC" id="2.3.1.1"/>
    </reaction>
</comment>
<accession>A0A238FB33</accession>
<evidence type="ECO:0000256" key="11">
    <source>
        <dbReference type="ARBA" id="ARBA00023315"/>
    </source>
</evidence>
<evidence type="ECO:0000259" key="17">
    <source>
        <dbReference type="PROSITE" id="PS51731"/>
    </source>
</evidence>
<keyword evidence="19" id="KW-1185">Reference proteome</keyword>
<dbReference type="Gene3D" id="3.40.1160.10">
    <property type="entry name" value="Acetylglutamate kinase-like"/>
    <property type="match status" value="1"/>
</dbReference>
<keyword evidence="9" id="KW-0809">Transit peptide</keyword>
<dbReference type="STRING" id="269621.A0A238FB33"/>
<dbReference type="Proteomes" id="UP000198372">
    <property type="component" value="Unassembled WGS sequence"/>
</dbReference>
<protein>
    <recommendedName>
        <fullName evidence="6">Amino-acid acetyltransferase, mitochondrial</fullName>
        <ecNumber evidence="5">2.3.1.1</ecNumber>
    </recommendedName>
    <alternativeName>
        <fullName evidence="12">Arginine-requiring protein 2</fullName>
    </alternativeName>
    <alternativeName>
        <fullName evidence="13">Glutamate N-acetyltransferase</fullName>
    </alternativeName>
    <alternativeName>
        <fullName evidence="14">N-acetylglutamate synthase</fullName>
    </alternativeName>
</protein>
<dbReference type="PANTHER" id="PTHR23342">
    <property type="entry name" value="N-ACETYLGLUTAMATE SYNTHASE"/>
    <property type="match status" value="1"/>
</dbReference>
<dbReference type="EMBL" id="FMSP01000005">
    <property type="protein sequence ID" value="SCV70415.1"/>
    <property type="molecule type" value="Genomic_DNA"/>
</dbReference>
<dbReference type="FunFam" id="3.40.630.30:FF:000070">
    <property type="entry name" value="Acetylglutamate kinase"/>
    <property type="match status" value="1"/>
</dbReference>
<evidence type="ECO:0000313" key="19">
    <source>
        <dbReference type="Proteomes" id="UP000198372"/>
    </source>
</evidence>
<gene>
    <name evidence="18" type="ORF">BQ2448_1809</name>
</gene>
<evidence type="ECO:0000256" key="15">
    <source>
        <dbReference type="ARBA" id="ARBA00048372"/>
    </source>
</evidence>
<dbReference type="EC" id="2.3.1.1" evidence="5"/>
<evidence type="ECO:0000256" key="10">
    <source>
        <dbReference type="ARBA" id="ARBA00023128"/>
    </source>
</evidence>
<evidence type="ECO:0000313" key="18">
    <source>
        <dbReference type="EMBL" id="SCV70415.1"/>
    </source>
</evidence>
<evidence type="ECO:0000256" key="1">
    <source>
        <dbReference type="ARBA" id="ARBA00002294"/>
    </source>
</evidence>
<evidence type="ECO:0000256" key="2">
    <source>
        <dbReference type="ARBA" id="ARBA00004173"/>
    </source>
</evidence>
<dbReference type="Pfam" id="PF04768">
    <property type="entry name" value="NAT"/>
    <property type="match status" value="2"/>
</dbReference>
<keyword evidence="10" id="KW-0496">Mitochondrion</keyword>
<reference evidence="19" key="1">
    <citation type="submission" date="2016-09" db="EMBL/GenBank/DDBJ databases">
        <authorList>
            <person name="Jeantristanb JTB J.-T."/>
            <person name="Ricardo R."/>
        </authorList>
    </citation>
    <scope>NUCLEOTIDE SEQUENCE [LARGE SCALE GENOMIC DNA]</scope>
</reference>
<dbReference type="GO" id="GO:0006592">
    <property type="term" value="P:ornithine biosynthetic process"/>
    <property type="evidence" value="ECO:0007669"/>
    <property type="project" value="TreeGrafter"/>
</dbReference>
<evidence type="ECO:0000256" key="5">
    <source>
        <dbReference type="ARBA" id="ARBA00012697"/>
    </source>
</evidence>
<name>A0A238FB33_9BASI</name>
<feature type="region of interest" description="Disordered" evidence="16">
    <location>
        <begin position="48"/>
        <end position="82"/>
    </location>
</feature>
<keyword evidence="7" id="KW-0028">Amino-acid biosynthesis</keyword>
<dbReference type="Gene3D" id="3.40.630.30">
    <property type="match status" value="1"/>
</dbReference>
<dbReference type="GO" id="GO:0004042">
    <property type="term" value="F:L-glutamate N-acetyltransferase activity"/>
    <property type="evidence" value="ECO:0007669"/>
    <property type="project" value="TreeGrafter"/>
</dbReference>
<evidence type="ECO:0000256" key="13">
    <source>
        <dbReference type="ARBA" id="ARBA00030346"/>
    </source>
</evidence>
<dbReference type="UniPathway" id="UPA00068"/>
<dbReference type="PANTHER" id="PTHR23342:SF4">
    <property type="entry name" value="AMINO-ACID ACETYLTRANSFERASE, MITOCHONDRIAL"/>
    <property type="match status" value="1"/>
</dbReference>
<proteinExistence type="inferred from homology"/>
<evidence type="ECO:0000256" key="16">
    <source>
        <dbReference type="SAM" id="MobiDB-lite"/>
    </source>
</evidence>
<evidence type="ECO:0000256" key="4">
    <source>
        <dbReference type="ARBA" id="ARBA00008694"/>
    </source>
</evidence>
<dbReference type="GO" id="GO:0005759">
    <property type="term" value="C:mitochondrial matrix"/>
    <property type="evidence" value="ECO:0007669"/>
    <property type="project" value="TreeGrafter"/>
</dbReference>
<organism evidence="18 19">
    <name type="scientific">Microbotryum intermedium</name>
    <dbReference type="NCBI Taxonomy" id="269621"/>
    <lineage>
        <taxon>Eukaryota</taxon>
        <taxon>Fungi</taxon>
        <taxon>Dikarya</taxon>
        <taxon>Basidiomycota</taxon>
        <taxon>Pucciniomycotina</taxon>
        <taxon>Microbotryomycetes</taxon>
        <taxon>Microbotryales</taxon>
        <taxon>Microbotryaceae</taxon>
        <taxon>Microbotryum</taxon>
    </lineage>
</organism>
<keyword evidence="11" id="KW-0012">Acyltransferase</keyword>
<evidence type="ECO:0000256" key="6">
    <source>
        <dbReference type="ARBA" id="ARBA00018802"/>
    </source>
</evidence>
<feature type="domain" description="N-acetyltransferase" evidence="17">
    <location>
        <begin position="499"/>
        <end position="698"/>
    </location>
</feature>
<feature type="compositionally biased region" description="Low complexity" evidence="16">
    <location>
        <begin position="120"/>
        <end position="130"/>
    </location>
</feature>
<dbReference type="GO" id="GO:0006526">
    <property type="term" value="P:L-arginine biosynthetic process"/>
    <property type="evidence" value="ECO:0007669"/>
    <property type="project" value="UniProtKB-UniPathway"/>
</dbReference>
<dbReference type="PROSITE" id="PS51731">
    <property type="entry name" value="GNAT_NAGS"/>
    <property type="match status" value="1"/>
</dbReference>
<evidence type="ECO:0000256" key="7">
    <source>
        <dbReference type="ARBA" id="ARBA00022605"/>
    </source>
</evidence>
<feature type="compositionally biased region" description="Basic and acidic residues" evidence="16">
    <location>
        <begin position="49"/>
        <end position="67"/>
    </location>
</feature>
<dbReference type="OrthoDB" id="5585968at2759"/>
<evidence type="ECO:0000256" key="9">
    <source>
        <dbReference type="ARBA" id="ARBA00022946"/>
    </source>
</evidence>
<comment type="similarity">
    <text evidence="4">Belongs to the acetyltransferase family.</text>
</comment>
<sequence>MARPAVVKWSSFAMGSPCTCSSKSTMMGASHTKPRIAVGANRVLHFRQQHTDRGHQNNKNSQRDRAGRSTVDSPALEGTSSTCHHSQDFILSVLEAHPSARDSRFYLQNFGASAAPPPSTTRSPNSPNSAEVPAFPLSNGATPTTAFAVPVKPSTGTNAKLDDDIIAGKTPFADELLAPENRHTALVKIQGPFTERQLESIAEGMVYLKKLGLVSIIVVDHEEWMSELSRDNIRASDLSTEERRARTVRLRAQMKADTMKLCEMLERKGGSARPLLEGVLCVRGAEFKDSFKPIASTSKLPTEPESSKPPSDLFVDSLSGIRDSIRRGEIPVIPPIALDQSLFSLCVSANDAVRAISAGLADHAKRAGLRYEADRRWNKDVDLTPVRLMIINQEGGIPSHARRGNPHLSINLSSEFDYINQTFVWQESHPTSLANLALLQDCLAELPRTASAVLVSHRSPRSLIANLITNKPAHSPSLHQSLLPNTQMMHQPTIVRRGLPIRVFRKMSDIDLPALTRLLEASFGKTLDAEPFCAHLDKTLDFCIIAGDYQGVAIVTNEAPSEDPSSDEAASIASGDQSSRSIAYLDKFAVLPSLQGDGTVDFLWGALRDESFGLGLLDALNPNVGGKQGLGEGRDLVWRSRSNNPVNKWYFERSNGFFKIPPPRGSQVGFALFWCEKENRRGESREAEDEASKATASKLKEWSRVVGNIPTCWK</sequence>
<comment type="subcellular location">
    <subcellularLocation>
        <location evidence="2">Mitochondrion</location>
    </subcellularLocation>
</comment>
<evidence type="ECO:0000256" key="8">
    <source>
        <dbReference type="ARBA" id="ARBA00022679"/>
    </source>
</evidence>
<evidence type="ECO:0000256" key="12">
    <source>
        <dbReference type="ARBA" id="ARBA00030322"/>
    </source>
</evidence>
<dbReference type="AlphaFoldDB" id="A0A238FB33"/>
<comment type="function">
    <text evidence="1">N-acetylglutamate synthase involved in arginine biosynthesis.</text>
</comment>
<dbReference type="InterPro" id="IPR036393">
    <property type="entry name" value="AceGlu_kinase-like_sf"/>
</dbReference>
<evidence type="ECO:0000256" key="14">
    <source>
        <dbReference type="ARBA" id="ARBA00033251"/>
    </source>
</evidence>
<dbReference type="InterPro" id="IPR006855">
    <property type="entry name" value="Vertebrate-like_GNAT_dom"/>
</dbReference>
<keyword evidence="8" id="KW-0808">Transferase</keyword>
<evidence type="ECO:0000256" key="3">
    <source>
        <dbReference type="ARBA" id="ARBA00004925"/>
    </source>
</evidence>
<feature type="region of interest" description="Disordered" evidence="16">
    <location>
        <begin position="111"/>
        <end position="133"/>
    </location>
</feature>
<comment type="pathway">
    <text evidence="3">Amino-acid biosynthesis; L-arginine biosynthesis; N(2)-acetyl-L-ornithine from L-glutamate: step 1/4.</text>
</comment>